<dbReference type="EMBL" id="BPVZ01000059">
    <property type="protein sequence ID" value="GKV22145.1"/>
    <property type="molecule type" value="Genomic_DNA"/>
</dbReference>
<sequence length="69" mass="8092">MLTLASMRVSLKWSESSWNDIETGFDHFVIHQKFPLLMPDILITFLLRNRDDYIDHHLVLSVARGSNCF</sequence>
<organism evidence="1 2">
    <name type="scientific">Rubroshorea leprosula</name>
    <dbReference type="NCBI Taxonomy" id="152421"/>
    <lineage>
        <taxon>Eukaryota</taxon>
        <taxon>Viridiplantae</taxon>
        <taxon>Streptophyta</taxon>
        <taxon>Embryophyta</taxon>
        <taxon>Tracheophyta</taxon>
        <taxon>Spermatophyta</taxon>
        <taxon>Magnoliopsida</taxon>
        <taxon>eudicotyledons</taxon>
        <taxon>Gunneridae</taxon>
        <taxon>Pentapetalae</taxon>
        <taxon>rosids</taxon>
        <taxon>malvids</taxon>
        <taxon>Malvales</taxon>
        <taxon>Dipterocarpaceae</taxon>
        <taxon>Rubroshorea</taxon>
    </lineage>
</organism>
<proteinExistence type="predicted"/>
<gene>
    <name evidence="1" type="ORF">SLEP1_g32036</name>
</gene>
<reference evidence="1 2" key="1">
    <citation type="journal article" date="2021" name="Commun. Biol.">
        <title>The genome of Shorea leprosula (Dipterocarpaceae) highlights the ecological relevance of drought in aseasonal tropical rainforests.</title>
        <authorList>
            <person name="Ng K.K.S."/>
            <person name="Kobayashi M.J."/>
            <person name="Fawcett J.A."/>
            <person name="Hatakeyama M."/>
            <person name="Paape T."/>
            <person name="Ng C.H."/>
            <person name="Ang C.C."/>
            <person name="Tnah L.H."/>
            <person name="Lee C.T."/>
            <person name="Nishiyama T."/>
            <person name="Sese J."/>
            <person name="O'Brien M.J."/>
            <person name="Copetti D."/>
            <person name="Mohd Noor M.I."/>
            <person name="Ong R.C."/>
            <person name="Putra M."/>
            <person name="Sireger I.Z."/>
            <person name="Indrioko S."/>
            <person name="Kosugi Y."/>
            <person name="Izuno A."/>
            <person name="Isagi Y."/>
            <person name="Lee S.L."/>
            <person name="Shimizu K.K."/>
        </authorList>
    </citation>
    <scope>NUCLEOTIDE SEQUENCE [LARGE SCALE GENOMIC DNA]</scope>
    <source>
        <strain evidence="1">214</strain>
    </source>
</reference>
<evidence type="ECO:0000313" key="1">
    <source>
        <dbReference type="EMBL" id="GKV22145.1"/>
    </source>
</evidence>
<name>A0AAV5KCA5_9ROSI</name>
<dbReference type="Proteomes" id="UP001054252">
    <property type="component" value="Unassembled WGS sequence"/>
</dbReference>
<comment type="caution">
    <text evidence="1">The sequence shown here is derived from an EMBL/GenBank/DDBJ whole genome shotgun (WGS) entry which is preliminary data.</text>
</comment>
<dbReference type="AlphaFoldDB" id="A0AAV5KCA5"/>
<accession>A0AAV5KCA5</accession>
<evidence type="ECO:0000313" key="2">
    <source>
        <dbReference type="Proteomes" id="UP001054252"/>
    </source>
</evidence>
<protein>
    <submittedName>
        <fullName evidence="1">Uncharacterized protein</fullName>
    </submittedName>
</protein>
<keyword evidence="2" id="KW-1185">Reference proteome</keyword>